<dbReference type="AlphaFoldDB" id="A0A165S3Z4"/>
<dbReference type="Proteomes" id="UP000076761">
    <property type="component" value="Unassembled WGS sequence"/>
</dbReference>
<feature type="chain" id="PRO_5007866197" description="Phosphatidylglycerol/phosphatidylinositol transfer protein" evidence="1">
    <location>
        <begin position="17"/>
        <end position="144"/>
    </location>
</feature>
<accession>A0A165S3Z4</accession>
<dbReference type="OrthoDB" id="2841294at2759"/>
<reference evidence="2 3" key="1">
    <citation type="journal article" date="2016" name="Mol. Biol. Evol.">
        <title>Comparative Genomics of Early-Diverging Mushroom-Forming Fungi Provides Insights into the Origins of Lignocellulose Decay Capabilities.</title>
        <authorList>
            <person name="Nagy L.G."/>
            <person name="Riley R."/>
            <person name="Tritt A."/>
            <person name="Adam C."/>
            <person name="Daum C."/>
            <person name="Floudas D."/>
            <person name="Sun H."/>
            <person name="Yadav J.S."/>
            <person name="Pangilinan J."/>
            <person name="Larsson K.H."/>
            <person name="Matsuura K."/>
            <person name="Barry K."/>
            <person name="Labutti K."/>
            <person name="Kuo R."/>
            <person name="Ohm R.A."/>
            <person name="Bhattacharya S.S."/>
            <person name="Shirouzu T."/>
            <person name="Yoshinaga Y."/>
            <person name="Martin F.M."/>
            <person name="Grigoriev I.V."/>
            <person name="Hibbett D.S."/>
        </authorList>
    </citation>
    <scope>NUCLEOTIDE SEQUENCE [LARGE SCALE GENOMIC DNA]</scope>
    <source>
        <strain evidence="2 3">HHB14362 ss-1</strain>
    </source>
</reference>
<evidence type="ECO:0000313" key="2">
    <source>
        <dbReference type="EMBL" id="KZT24644.1"/>
    </source>
</evidence>
<keyword evidence="1" id="KW-0732">Signal</keyword>
<gene>
    <name evidence="2" type="ORF">NEOLEDRAFT_1066913</name>
</gene>
<sequence>MKFFIVAASLIASVLAQSIDIGVPVSGDAIQAGQQLTVEVDRPNSLTGSEEVAIVIGLRPCYDNNCVAADEAIGSVLYNGGFKPQYSTLPGTGEKPPHQNFTVTVPEDIQAGPAILSVSHFSLVGAGPWPMFEVVNKSLTITGS</sequence>
<evidence type="ECO:0000313" key="3">
    <source>
        <dbReference type="Proteomes" id="UP000076761"/>
    </source>
</evidence>
<organism evidence="2 3">
    <name type="scientific">Neolentinus lepideus HHB14362 ss-1</name>
    <dbReference type="NCBI Taxonomy" id="1314782"/>
    <lineage>
        <taxon>Eukaryota</taxon>
        <taxon>Fungi</taxon>
        <taxon>Dikarya</taxon>
        <taxon>Basidiomycota</taxon>
        <taxon>Agaricomycotina</taxon>
        <taxon>Agaricomycetes</taxon>
        <taxon>Gloeophyllales</taxon>
        <taxon>Gloeophyllaceae</taxon>
        <taxon>Neolentinus</taxon>
    </lineage>
</organism>
<dbReference type="InterPro" id="IPR045469">
    <property type="entry name" value="Nis1"/>
</dbReference>
<keyword evidence="3" id="KW-1185">Reference proteome</keyword>
<name>A0A165S3Z4_9AGAM</name>
<dbReference type="EMBL" id="KV425576">
    <property type="protein sequence ID" value="KZT24644.1"/>
    <property type="molecule type" value="Genomic_DNA"/>
</dbReference>
<evidence type="ECO:0008006" key="4">
    <source>
        <dbReference type="Google" id="ProtNLM"/>
    </source>
</evidence>
<proteinExistence type="predicted"/>
<dbReference type="Pfam" id="PF19271">
    <property type="entry name" value="Nis1"/>
    <property type="match status" value="1"/>
</dbReference>
<evidence type="ECO:0000256" key="1">
    <source>
        <dbReference type="SAM" id="SignalP"/>
    </source>
</evidence>
<dbReference type="InParanoid" id="A0A165S3Z4"/>
<protein>
    <recommendedName>
        <fullName evidence="4">Phosphatidylglycerol/phosphatidylinositol transfer protein</fullName>
    </recommendedName>
</protein>
<feature type="signal peptide" evidence="1">
    <location>
        <begin position="1"/>
        <end position="16"/>
    </location>
</feature>